<evidence type="ECO:0000256" key="4">
    <source>
        <dbReference type="ARBA" id="ARBA00012140"/>
    </source>
</evidence>
<dbReference type="PANTHER" id="PTHR22807">
    <property type="entry name" value="NOP2 YEAST -RELATED NOL1/NOP2/FMU SUN DOMAIN-CONTAINING"/>
    <property type="match status" value="1"/>
</dbReference>
<keyword evidence="5" id="KW-0963">Cytoplasm</keyword>
<dbReference type="CDD" id="cd02440">
    <property type="entry name" value="AdoMet_MTases"/>
    <property type="match status" value="1"/>
</dbReference>
<evidence type="ECO:0000256" key="5">
    <source>
        <dbReference type="ARBA" id="ARBA00022490"/>
    </source>
</evidence>
<evidence type="ECO:0000256" key="13">
    <source>
        <dbReference type="ARBA" id="ARBA00047283"/>
    </source>
</evidence>
<dbReference type="PROSITE" id="PS51686">
    <property type="entry name" value="SAM_MT_RSMB_NOP"/>
    <property type="match status" value="1"/>
</dbReference>
<dbReference type="AlphaFoldDB" id="A0A9Q4FY45"/>
<gene>
    <name evidence="16" type="primary">rsmB</name>
    <name evidence="16" type="ORF">HXA33_05455</name>
</gene>
<proteinExistence type="inferred from homology"/>
<keyword evidence="8 14" id="KW-0808">Transferase</keyword>
<evidence type="ECO:0000256" key="3">
    <source>
        <dbReference type="ARBA" id="ARBA00007494"/>
    </source>
</evidence>
<feature type="domain" description="SAM-dependent MTase RsmB/NOP-type" evidence="15">
    <location>
        <begin position="175"/>
        <end position="453"/>
    </location>
</feature>
<dbReference type="NCBIfam" id="TIGR00563">
    <property type="entry name" value="rsmB"/>
    <property type="match status" value="1"/>
</dbReference>
<dbReference type="InterPro" id="IPR018314">
    <property type="entry name" value="RsmB/NOL1/NOP2-like_CS"/>
</dbReference>
<evidence type="ECO:0000259" key="15">
    <source>
        <dbReference type="PROSITE" id="PS51686"/>
    </source>
</evidence>
<evidence type="ECO:0000256" key="9">
    <source>
        <dbReference type="ARBA" id="ARBA00022691"/>
    </source>
</evidence>
<evidence type="ECO:0000256" key="11">
    <source>
        <dbReference type="ARBA" id="ARBA00030399"/>
    </source>
</evidence>
<dbReference type="SUPFAM" id="SSF48013">
    <property type="entry name" value="NusB-like"/>
    <property type="match status" value="1"/>
</dbReference>
<evidence type="ECO:0000313" key="17">
    <source>
        <dbReference type="Proteomes" id="UP001057753"/>
    </source>
</evidence>
<dbReference type="GO" id="GO:0003723">
    <property type="term" value="F:RNA binding"/>
    <property type="evidence" value="ECO:0007669"/>
    <property type="project" value="UniProtKB-UniRule"/>
</dbReference>
<dbReference type="InterPro" id="IPR006027">
    <property type="entry name" value="NusB_RsmB_TIM44"/>
</dbReference>
<dbReference type="FunFam" id="3.40.50.150:FF:000022">
    <property type="entry name" value="Ribosomal RNA small subunit methyltransferase B"/>
    <property type="match status" value="1"/>
</dbReference>
<dbReference type="InterPro" id="IPR049560">
    <property type="entry name" value="MeTrfase_RsmB-F_NOP2_cat"/>
</dbReference>
<dbReference type="GO" id="GO:0006355">
    <property type="term" value="P:regulation of DNA-templated transcription"/>
    <property type="evidence" value="ECO:0007669"/>
    <property type="project" value="InterPro"/>
</dbReference>
<dbReference type="InterPro" id="IPR029063">
    <property type="entry name" value="SAM-dependent_MTases_sf"/>
</dbReference>
<keyword evidence="10 14" id="KW-0694">RNA-binding</keyword>
<evidence type="ECO:0000313" key="16">
    <source>
        <dbReference type="EMBL" id="MCR6095986.1"/>
    </source>
</evidence>
<dbReference type="Gene3D" id="3.30.70.1170">
    <property type="entry name" value="Sun protein, domain 3"/>
    <property type="match status" value="1"/>
</dbReference>
<evidence type="ECO:0000256" key="10">
    <source>
        <dbReference type="ARBA" id="ARBA00022884"/>
    </source>
</evidence>
<dbReference type="EC" id="2.1.1.176" evidence="4"/>
<dbReference type="Proteomes" id="UP001057753">
    <property type="component" value="Unassembled WGS sequence"/>
</dbReference>
<evidence type="ECO:0000256" key="7">
    <source>
        <dbReference type="ARBA" id="ARBA00022603"/>
    </source>
</evidence>
<evidence type="ECO:0000256" key="2">
    <source>
        <dbReference type="ARBA" id="ARBA00004496"/>
    </source>
</evidence>
<comment type="function">
    <text evidence="1">Specifically methylates the cytosine at position 967 (m5C967) of 16S rRNA.</text>
</comment>
<dbReference type="PRINTS" id="PR02008">
    <property type="entry name" value="RCMTFAMILY"/>
</dbReference>
<comment type="caution">
    <text evidence="16">The sequence shown here is derived from an EMBL/GenBank/DDBJ whole genome shotgun (WGS) entry which is preliminary data.</text>
</comment>
<evidence type="ECO:0000256" key="14">
    <source>
        <dbReference type="PROSITE-ProRule" id="PRU01023"/>
    </source>
</evidence>
<comment type="subcellular location">
    <subcellularLocation>
        <location evidence="2">Cytoplasm</location>
    </subcellularLocation>
</comment>
<protein>
    <recommendedName>
        <fullName evidence="4">16S rRNA (cytosine(967)-C(5))-methyltransferase</fullName>
        <ecNumber evidence="4">2.1.1.176</ecNumber>
    </recommendedName>
    <alternativeName>
        <fullName evidence="11">16S rRNA m5C967 methyltransferase</fullName>
    </alternativeName>
    <alternativeName>
        <fullName evidence="12">rRNA (cytosine-C(5)-)-methyltransferase RsmB</fullName>
    </alternativeName>
</protein>
<dbReference type="InterPro" id="IPR054728">
    <property type="entry name" value="RsmB-like_ferredoxin"/>
</dbReference>
<organism evidence="16 17">
    <name type="scientific">Salipaludibacillus agaradhaerens</name>
    <name type="common">Bacillus agaradhaerens</name>
    <dbReference type="NCBI Taxonomy" id="76935"/>
    <lineage>
        <taxon>Bacteria</taxon>
        <taxon>Bacillati</taxon>
        <taxon>Bacillota</taxon>
        <taxon>Bacilli</taxon>
        <taxon>Bacillales</taxon>
        <taxon>Bacillaceae</taxon>
    </lineage>
</organism>
<dbReference type="NCBIfam" id="NF011494">
    <property type="entry name" value="PRK14902.1"/>
    <property type="match status" value="1"/>
</dbReference>
<dbReference type="SUPFAM" id="SSF53335">
    <property type="entry name" value="S-adenosyl-L-methionine-dependent methyltransferases"/>
    <property type="match status" value="1"/>
</dbReference>
<dbReference type="EMBL" id="JABXYM010000001">
    <property type="protein sequence ID" value="MCR6095986.1"/>
    <property type="molecule type" value="Genomic_DNA"/>
</dbReference>
<dbReference type="FunFam" id="3.30.70.1170:FF:000003">
    <property type="entry name" value="16S rRNA (Cytosine(967)-C(5))-methyltransferase RsmB"/>
    <property type="match status" value="1"/>
</dbReference>
<dbReference type="Gene3D" id="1.10.940.10">
    <property type="entry name" value="NusB-like"/>
    <property type="match status" value="1"/>
</dbReference>
<name>A0A9Q4FY45_SALAG</name>
<dbReference type="InterPro" id="IPR035926">
    <property type="entry name" value="NusB-like_sf"/>
</dbReference>
<feature type="binding site" evidence="14">
    <location>
        <begin position="264"/>
        <end position="270"/>
    </location>
    <ligand>
        <name>S-adenosyl-L-methionine</name>
        <dbReference type="ChEBI" id="CHEBI:59789"/>
    </ligand>
</feature>
<dbReference type="Pfam" id="PF01029">
    <property type="entry name" value="NusB"/>
    <property type="match status" value="1"/>
</dbReference>
<accession>A0A9Q4FY45</accession>
<evidence type="ECO:0000256" key="8">
    <source>
        <dbReference type="ARBA" id="ARBA00022679"/>
    </source>
</evidence>
<keyword evidence="7 14" id="KW-0489">Methyltransferase</keyword>
<dbReference type="InterPro" id="IPR023267">
    <property type="entry name" value="RCMT"/>
</dbReference>
<dbReference type="InterPro" id="IPR001678">
    <property type="entry name" value="MeTrfase_RsmB-F_NOP2_dom"/>
</dbReference>
<comment type="catalytic activity">
    <reaction evidence="13">
        <text>cytidine(967) in 16S rRNA + S-adenosyl-L-methionine = 5-methylcytidine(967) in 16S rRNA + S-adenosyl-L-homocysteine + H(+)</text>
        <dbReference type="Rhea" id="RHEA:42748"/>
        <dbReference type="Rhea" id="RHEA-COMP:10219"/>
        <dbReference type="Rhea" id="RHEA-COMP:10220"/>
        <dbReference type="ChEBI" id="CHEBI:15378"/>
        <dbReference type="ChEBI" id="CHEBI:57856"/>
        <dbReference type="ChEBI" id="CHEBI:59789"/>
        <dbReference type="ChEBI" id="CHEBI:74483"/>
        <dbReference type="ChEBI" id="CHEBI:82748"/>
        <dbReference type="EC" id="2.1.1.176"/>
    </reaction>
</comment>
<dbReference type="PROSITE" id="PS01153">
    <property type="entry name" value="NOL1_NOP2_SUN"/>
    <property type="match status" value="1"/>
</dbReference>
<evidence type="ECO:0000256" key="6">
    <source>
        <dbReference type="ARBA" id="ARBA00022552"/>
    </source>
</evidence>
<feature type="active site" description="Nucleophile" evidence="14">
    <location>
        <position position="387"/>
    </location>
</feature>
<evidence type="ECO:0000256" key="12">
    <source>
        <dbReference type="ARBA" id="ARBA00031088"/>
    </source>
</evidence>
<keyword evidence="17" id="KW-1185">Reference proteome</keyword>
<dbReference type="Pfam" id="PF01189">
    <property type="entry name" value="Methyltr_RsmB-F"/>
    <property type="match status" value="1"/>
</dbReference>
<dbReference type="GO" id="GO:0008649">
    <property type="term" value="F:rRNA methyltransferase activity"/>
    <property type="evidence" value="ECO:0007669"/>
    <property type="project" value="InterPro"/>
</dbReference>
<dbReference type="InterPro" id="IPR004573">
    <property type="entry name" value="rRNA_ssu_MeTfrase_B"/>
</dbReference>
<dbReference type="RefSeq" id="WP_257820719.1">
    <property type="nucleotide sequence ID" value="NZ_JABXYM010000001.1"/>
</dbReference>
<comment type="similarity">
    <text evidence="3 14">Belongs to the class I-like SAM-binding methyltransferase superfamily. RsmB/NOP family.</text>
</comment>
<sequence>MTNQKKRGNVREAAVDILLKIEKNQAYSNLLINDTIKKMTVPAIDVPLLTELVYGTVQYQKRLDFYLQAFSKKPLVKLDKWVLVLLRMTVYQLVFLDRIPDHAAINEAVEIAKSRGHKGISGMVNGILRSMLRGDLPDYDLIDDEVERMAVETSHPEWLLKRWIEQYGKDKARQIATANLATPVQSVRVNKVRISKQEVIALLKEDGLEIEESELIPESLRITRGSVVKTSAFKQGLVTIQDEGSMLVAKILAPNPTERVLDACAAPGGKSTHLAELMNDTGDIISVDIHAHKVKLIEQQKDRLQLKAIQGMVSDARELKESFPNEQFDKILVDAPCSGLGVIQRKPDLKWSKQSADVNRLAMIQDEILEKVWPLLKKNGRLVYSTCTIDQEENEDVVESFVKRHHDAEFDDTFSERLPELIRDHKEPLTGMVQLFPGEFGTDGFFISSLIKK</sequence>
<dbReference type="Pfam" id="PF22458">
    <property type="entry name" value="RsmF-B_ferredox"/>
    <property type="match status" value="1"/>
</dbReference>
<evidence type="ECO:0000256" key="1">
    <source>
        <dbReference type="ARBA" id="ARBA00002724"/>
    </source>
</evidence>
<keyword evidence="6" id="KW-0698">rRNA processing</keyword>
<feature type="binding site" evidence="14">
    <location>
        <position position="334"/>
    </location>
    <ligand>
        <name>S-adenosyl-L-methionine</name>
        <dbReference type="ChEBI" id="CHEBI:59789"/>
    </ligand>
</feature>
<dbReference type="GO" id="GO:0005737">
    <property type="term" value="C:cytoplasm"/>
    <property type="evidence" value="ECO:0007669"/>
    <property type="project" value="UniProtKB-SubCell"/>
</dbReference>
<dbReference type="PANTHER" id="PTHR22807:SF53">
    <property type="entry name" value="RIBOSOMAL RNA SMALL SUBUNIT METHYLTRANSFERASE B-RELATED"/>
    <property type="match status" value="1"/>
</dbReference>
<keyword evidence="9 14" id="KW-0949">S-adenosyl-L-methionine</keyword>
<dbReference type="Gene3D" id="3.40.50.150">
    <property type="entry name" value="Vaccinia Virus protein VP39"/>
    <property type="match status" value="1"/>
</dbReference>
<feature type="binding site" evidence="14">
    <location>
        <position position="288"/>
    </location>
    <ligand>
        <name>S-adenosyl-L-methionine</name>
        <dbReference type="ChEBI" id="CHEBI:59789"/>
    </ligand>
</feature>
<reference evidence="16" key="1">
    <citation type="submission" date="2020-06" db="EMBL/GenBank/DDBJ databases">
        <title>Insight into the genomes of haloalkaliphilic bacilli from Kenyan soda lakes.</title>
        <authorList>
            <person name="Mwirichia R."/>
            <person name="Villamizar G.C."/>
            <person name="Poehlein A."/>
            <person name="Mugweru J."/>
            <person name="Kipnyargis A."/>
            <person name="Kiplimo D."/>
            <person name="Orwa P."/>
            <person name="Daniel R."/>
        </authorList>
    </citation>
    <scope>NUCLEOTIDE SEQUENCE</scope>
    <source>
        <strain evidence="16">B1096_S55</strain>
    </source>
</reference>
<feature type="binding site" evidence="14">
    <location>
        <position position="315"/>
    </location>
    <ligand>
        <name>S-adenosyl-L-methionine</name>
        <dbReference type="ChEBI" id="CHEBI:59789"/>
    </ligand>
</feature>
<dbReference type="FunFam" id="1.10.940.10:FF:000006">
    <property type="entry name" value="16S rRNA (Cytosine(967)-C(5))-methyltransferase RsmB"/>
    <property type="match status" value="1"/>
</dbReference>